<evidence type="ECO:0000256" key="1">
    <source>
        <dbReference type="SAM" id="Phobius"/>
    </source>
</evidence>
<dbReference type="Pfam" id="PF02405">
    <property type="entry name" value="MlaE"/>
    <property type="match status" value="1"/>
</dbReference>
<keyword evidence="1" id="KW-0812">Transmembrane</keyword>
<gene>
    <name evidence="2" type="ORF">RSDT_0113</name>
</gene>
<feature type="transmembrane region" description="Helical" evidence="1">
    <location>
        <begin position="353"/>
        <end position="383"/>
    </location>
</feature>
<sequence>MQSNPQEVAAHASVQAETRKQGRLLRVSVCGRWCMGDNLPAEAHFVLQRFTDARVRELSLDADDLNQWDTSLLVFLVRVIRTARKRGLTVNLNLPEGLTRLLSLALSAPAGADVIRRQTDETFLSALGGRVFALLPDLADFFYFLGEIVASFQRLVRGQSHMRLQDLMEVVHECGVRALPIVSLTSLLFGLILAFVGWVQLTQFGAQVYVAGLVGIGMLRIMGAMMVGVVMSGRIGAAYAALTGAMQVNEEVDALSAAGIYPVDFLVLPRVLALTAMTPLLTLYADIMGIAGGYLVGVTMMGLNPYEYLNATVQMTPFRHVLVGLVYGTFFGVIIALSGCFHGMRCGRSAGAVGLAVTTAVVHALVGIIVATAVITVVCTVLGV</sequence>
<feature type="transmembrane region" description="Helical" evidence="1">
    <location>
        <begin position="207"/>
        <end position="230"/>
    </location>
</feature>
<dbReference type="PANTHER" id="PTHR30188:SF3">
    <property type="entry name" value="ABC TRANSPORTER PERMEASE"/>
    <property type="match status" value="1"/>
</dbReference>
<dbReference type="AlphaFoldDB" id="A0A1J1DP66"/>
<protein>
    <submittedName>
        <fullName evidence="2">ABC transporter permease</fullName>
    </submittedName>
</protein>
<keyword evidence="1" id="KW-1133">Transmembrane helix</keyword>
<dbReference type="KEGG" id="dtr:RSDT_0113"/>
<proteinExistence type="predicted"/>
<dbReference type="EMBL" id="AP017368">
    <property type="protein sequence ID" value="BAV91625.1"/>
    <property type="molecule type" value="Genomic_DNA"/>
</dbReference>
<dbReference type="GO" id="GO:0043190">
    <property type="term" value="C:ATP-binding cassette (ABC) transporter complex"/>
    <property type="evidence" value="ECO:0007669"/>
    <property type="project" value="InterPro"/>
</dbReference>
<name>A0A1J1DP66_9BACT</name>
<keyword evidence="1" id="KW-0472">Membrane</keyword>
<evidence type="ECO:0000313" key="3">
    <source>
        <dbReference type="Proteomes" id="UP000242645"/>
    </source>
</evidence>
<dbReference type="GO" id="GO:0005548">
    <property type="term" value="F:phospholipid transporter activity"/>
    <property type="evidence" value="ECO:0007669"/>
    <property type="project" value="TreeGrafter"/>
</dbReference>
<feature type="transmembrane region" description="Helical" evidence="1">
    <location>
        <begin position="178"/>
        <end position="201"/>
    </location>
</feature>
<dbReference type="PANTHER" id="PTHR30188">
    <property type="entry name" value="ABC TRANSPORTER PERMEASE PROTEIN-RELATED"/>
    <property type="match status" value="1"/>
</dbReference>
<feature type="transmembrane region" description="Helical" evidence="1">
    <location>
        <begin position="321"/>
        <end position="341"/>
    </location>
</feature>
<organism evidence="2 3">
    <name type="scientific">Candidatus Desulfovibrio trichonymphae</name>
    <dbReference type="NCBI Taxonomy" id="1725232"/>
    <lineage>
        <taxon>Bacteria</taxon>
        <taxon>Pseudomonadati</taxon>
        <taxon>Thermodesulfobacteriota</taxon>
        <taxon>Desulfovibrionia</taxon>
        <taxon>Desulfovibrionales</taxon>
        <taxon>Desulfovibrionaceae</taxon>
        <taxon>Desulfovibrio</taxon>
    </lineage>
</organism>
<feature type="transmembrane region" description="Helical" evidence="1">
    <location>
        <begin position="280"/>
        <end position="301"/>
    </location>
</feature>
<dbReference type="InterPro" id="IPR030802">
    <property type="entry name" value="Permease_MalE"/>
</dbReference>
<evidence type="ECO:0000313" key="2">
    <source>
        <dbReference type="EMBL" id="BAV91625.1"/>
    </source>
</evidence>
<accession>A0A1J1DP66</accession>
<reference evidence="2 3" key="1">
    <citation type="journal article" date="2017" name="ISME J.">
        <title>Genome of 'Ca. Desulfovibrio trichonymphae', an H2-oxidizing bacterium in a tripartite symbiotic system within a protist cell in the termite gut.</title>
        <authorList>
            <person name="Kuwahara H."/>
            <person name="Yuki M."/>
            <person name="Izawa K."/>
            <person name="Ohkuma M."/>
            <person name="Hongoh Y."/>
        </authorList>
    </citation>
    <scope>NUCLEOTIDE SEQUENCE [LARGE SCALE GENOMIC DNA]</scope>
    <source>
        <strain evidence="2 3">Rs-N31</strain>
    </source>
</reference>
<dbReference type="Proteomes" id="UP000242645">
    <property type="component" value="Chromosome"/>
</dbReference>
<keyword evidence="3" id="KW-1185">Reference proteome</keyword>